<dbReference type="Pfam" id="PF13527">
    <property type="entry name" value="Acetyltransf_9"/>
    <property type="match status" value="1"/>
</dbReference>
<feature type="domain" description="N-acetyltransferase" evidence="1">
    <location>
        <begin position="1"/>
        <end position="128"/>
    </location>
</feature>
<dbReference type="Gene3D" id="3.40.630.30">
    <property type="match status" value="1"/>
</dbReference>
<comment type="caution">
    <text evidence="2">The sequence shown here is derived from an EMBL/GenBank/DDBJ whole genome shotgun (WGS) entry which is preliminary data.</text>
</comment>
<dbReference type="InterPro" id="IPR000182">
    <property type="entry name" value="GNAT_dom"/>
</dbReference>
<protein>
    <submittedName>
        <fullName evidence="2">GNAT family N-acetyltransferase</fullName>
    </submittedName>
</protein>
<dbReference type="CDD" id="cd04301">
    <property type="entry name" value="NAT_SF"/>
    <property type="match status" value="1"/>
</dbReference>
<organism evidence="2 3">
    <name type="scientific">Aeromicrobium terrae</name>
    <dbReference type="NCBI Taxonomy" id="2498846"/>
    <lineage>
        <taxon>Bacteria</taxon>
        <taxon>Bacillati</taxon>
        <taxon>Actinomycetota</taxon>
        <taxon>Actinomycetes</taxon>
        <taxon>Propionibacteriales</taxon>
        <taxon>Nocardioidaceae</taxon>
        <taxon>Aeromicrobium</taxon>
    </lineage>
</organism>
<dbReference type="EMBL" id="VDUX01000003">
    <property type="protein sequence ID" value="TXL61580.1"/>
    <property type="molecule type" value="Genomic_DNA"/>
</dbReference>
<gene>
    <name evidence="2" type="ORF">FHP06_08695</name>
</gene>
<dbReference type="InterPro" id="IPR016181">
    <property type="entry name" value="Acyl_CoA_acyltransferase"/>
</dbReference>
<name>A0A5C8NKA7_9ACTN</name>
<proteinExistence type="predicted"/>
<sequence>MTFSAFGEDDFTEHDWEHGLGGLHAIVRDGDTIVGHAAVNQRHLLHEGQVLRAGYVESVAVHPEHRRRGIGHQVIEALEPVIERAYDLGGLYATEAGRPLYLSRGWVPWEGHLFALTPDGVVPTPDDEGGVLVFDTGALDLTADLTCDYRSGDLW</sequence>
<dbReference type="PROSITE" id="PS51186">
    <property type="entry name" value="GNAT"/>
    <property type="match status" value="1"/>
</dbReference>
<accession>A0A5C8NKA7</accession>
<dbReference type="SUPFAM" id="SSF55729">
    <property type="entry name" value="Acyl-CoA N-acyltransferases (Nat)"/>
    <property type="match status" value="1"/>
</dbReference>
<evidence type="ECO:0000313" key="2">
    <source>
        <dbReference type="EMBL" id="TXL61580.1"/>
    </source>
</evidence>
<dbReference type="OrthoDB" id="70281at2"/>
<keyword evidence="3" id="KW-1185">Reference proteome</keyword>
<reference evidence="2 3" key="1">
    <citation type="submission" date="2019-06" db="EMBL/GenBank/DDBJ databases">
        <title>Aeromicrobium sp. nov., isolated from a maize field.</title>
        <authorList>
            <person name="Lin S.-Y."/>
            <person name="Tsai C.-F."/>
            <person name="Young C.-C."/>
        </authorList>
    </citation>
    <scope>NUCLEOTIDE SEQUENCE [LARGE SCALE GENOMIC DNA]</scope>
    <source>
        <strain evidence="2 3">CC-CFT486</strain>
    </source>
</reference>
<dbReference type="Proteomes" id="UP000321571">
    <property type="component" value="Unassembled WGS sequence"/>
</dbReference>
<dbReference type="GO" id="GO:0016747">
    <property type="term" value="F:acyltransferase activity, transferring groups other than amino-acyl groups"/>
    <property type="evidence" value="ECO:0007669"/>
    <property type="project" value="InterPro"/>
</dbReference>
<keyword evidence="2" id="KW-0808">Transferase</keyword>
<evidence type="ECO:0000259" key="1">
    <source>
        <dbReference type="PROSITE" id="PS51186"/>
    </source>
</evidence>
<dbReference type="AlphaFoldDB" id="A0A5C8NKA7"/>
<evidence type="ECO:0000313" key="3">
    <source>
        <dbReference type="Proteomes" id="UP000321571"/>
    </source>
</evidence>